<accession>A0A1M7ZDP2</accession>
<dbReference type="STRING" id="1073327.SAMN04488108_2492"/>
<dbReference type="Gene3D" id="3.40.50.150">
    <property type="entry name" value="Vaccinia Virus protein VP39"/>
    <property type="match status" value="1"/>
</dbReference>
<sequence length="247" mass="28643">MKKYWKYFRKGKKLSEDKHFLSAQLGSSNELQKKGDRTEVLNLLLGLFDRPASYLEIGVRNLEDNFLKIESSIKLSVDPGLESDVNLADFKCTSDEFFDQFSKGELKEVPEKFDLIFIDGLHTAEQADKDIHNALKLISDDGFIVVHDCNPPSPYHAREEFSFQNSPAGVYWNGTTWKAFVKWRKNKDLYSCCVDTDWGVGVFSKRIPLGKPLALVNEFYEFKEFEKQKKDYLNLVSLEEFKKLIQR</sequence>
<dbReference type="InterPro" id="IPR029063">
    <property type="entry name" value="SAM-dependent_MTases_sf"/>
</dbReference>
<keyword evidence="2" id="KW-1185">Reference proteome</keyword>
<dbReference type="GO" id="GO:0032259">
    <property type="term" value="P:methylation"/>
    <property type="evidence" value="ECO:0007669"/>
    <property type="project" value="UniProtKB-KW"/>
</dbReference>
<keyword evidence="1" id="KW-0808">Transferase</keyword>
<dbReference type="RefSeq" id="WP_073572125.1">
    <property type="nucleotide sequence ID" value="NZ_FRXN01000003.1"/>
</dbReference>
<name>A0A1M7ZDP2_9BACT</name>
<dbReference type="AlphaFoldDB" id="A0A1M7ZDP2"/>
<reference evidence="2" key="1">
    <citation type="submission" date="2016-12" db="EMBL/GenBank/DDBJ databases">
        <authorList>
            <person name="Varghese N."/>
            <person name="Submissions S."/>
        </authorList>
    </citation>
    <scope>NUCLEOTIDE SEQUENCE [LARGE SCALE GENOMIC DNA]</scope>
    <source>
        <strain evidence="2">DSM 25035</strain>
    </source>
</reference>
<dbReference type="GO" id="GO:0008168">
    <property type="term" value="F:methyltransferase activity"/>
    <property type="evidence" value="ECO:0007669"/>
    <property type="project" value="UniProtKB-KW"/>
</dbReference>
<dbReference type="Pfam" id="PF13578">
    <property type="entry name" value="Methyltransf_24"/>
    <property type="match status" value="1"/>
</dbReference>
<evidence type="ECO:0000313" key="2">
    <source>
        <dbReference type="Proteomes" id="UP000184609"/>
    </source>
</evidence>
<dbReference type="OrthoDB" id="799111at2"/>
<dbReference type="EMBL" id="FRXN01000003">
    <property type="protein sequence ID" value="SHO63051.1"/>
    <property type="molecule type" value="Genomic_DNA"/>
</dbReference>
<gene>
    <name evidence="1" type="ORF">SAMN04488108_2492</name>
</gene>
<protein>
    <submittedName>
        <fullName evidence="1">Methyltransferase domain-containing protein</fullName>
    </submittedName>
</protein>
<organism evidence="1 2">
    <name type="scientific">Algoriphagus zhangzhouensis</name>
    <dbReference type="NCBI Taxonomy" id="1073327"/>
    <lineage>
        <taxon>Bacteria</taxon>
        <taxon>Pseudomonadati</taxon>
        <taxon>Bacteroidota</taxon>
        <taxon>Cytophagia</taxon>
        <taxon>Cytophagales</taxon>
        <taxon>Cyclobacteriaceae</taxon>
        <taxon>Algoriphagus</taxon>
    </lineage>
</organism>
<proteinExistence type="predicted"/>
<dbReference type="Proteomes" id="UP000184609">
    <property type="component" value="Unassembled WGS sequence"/>
</dbReference>
<dbReference type="SUPFAM" id="SSF53335">
    <property type="entry name" value="S-adenosyl-L-methionine-dependent methyltransferases"/>
    <property type="match status" value="1"/>
</dbReference>
<keyword evidence="1" id="KW-0489">Methyltransferase</keyword>
<evidence type="ECO:0000313" key="1">
    <source>
        <dbReference type="EMBL" id="SHO63051.1"/>
    </source>
</evidence>